<reference evidence="10 11" key="1">
    <citation type="journal article" date="2024" name="Chem. Sci.">
        <title>Discovery of megapolipeptins by genome mining of a Burkholderiales bacteria collection.</title>
        <authorList>
            <person name="Paulo B.S."/>
            <person name="Recchia M.J.J."/>
            <person name="Lee S."/>
            <person name="Fergusson C.H."/>
            <person name="Romanowski S.B."/>
            <person name="Hernandez A."/>
            <person name="Krull N."/>
            <person name="Liu D.Y."/>
            <person name="Cavanagh H."/>
            <person name="Bos A."/>
            <person name="Gray C.A."/>
            <person name="Murphy B.T."/>
            <person name="Linington R.G."/>
            <person name="Eustaquio A.S."/>
        </authorList>
    </citation>
    <scope>NUCLEOTIDE SEQUENCE [LARGE SCALE GENOMIC DNA]</scope>
    <source>
        <strain evidence="10 11">RL16-012-BIC-B</strain>
    </source>
</reference>
<organism evidence="10 11">
    <name type="scientific">Paraburkholderia agricolaris</name>
    <dbReference type="NCBI Taxonomy" id="2152888"/>
    <lineage>
        <taxon>Bacteria</taxon>
        <taxon>Pseudomonadati</taxon>
        <taxon>Pseudomonadota</taxon>
        <taxon>Betaproteobacteria</taxon>
        <taxon>Burkholderiales</taxon>
        <taxon>Burkholderiaceae</taxon>
        <taxon>Paraburkholderia</taxon>
    </lineage>
</organism>
<dbReference type="PANTHER" id="PTHR30614">
    <property type="entry name" value="MEMBRANE COMPONENT OF AMINO ACID ABC TRANSPORTER"/>
    <property type="match status" value="1"/>
</dbReference>
<dbReference type="Gene3D" id="1.10.3720.10">
    <property type="entry name" value="MetI-like"/>
    <property type="match status" value="1"/>
</dbReference>
<dbReference type="Pfam" id="PF00528">
    <property type="entry name" value="BPD_transp_1"/>
    <property type="match status" value="1"/>
</dbReference>
<evidence type="ECO:0000256" key="8">
    <source>
        <dbReference type="RuleBase" id="RU363032"/>
    </source>
</evidence>
<protein>
    <submittedName>
        <fullName evidence="10">Amino acid ABC transporter permease</fullName>
    </submittedName>
</protein>
<dbReference type="EMBL" id="JAQQFN010000021">
    <property type="protein sequence ID" value="MFL9886480.1"/>
    <property type="molecule type" value="Genomic_DNA"/>
</dbReference>
<keyword evidence="7 8" id="KW-0472">Membrane</keyword>
<dbReference type="RefSeq" id="WP_408331209.1">
    <property type="nucleotide sequence ID" value="NZ_JAQQFH010000019.1"/>
</dbReference>
<feature type="transmembrane region" description="Helical" evidence="8">
    <location>
        <begin position="25"/>
        <end position="47"/>
    </location>
</feature>
<sequence>MSTSLNLVTFLTMEHIVELLRGLRFTMILAAASWLLAAVVGILLAMLREGGGRLIRMLAAGFVAYQRNVPALAHLMLWYFGVPSLLPRGAQAWINANNGEMILAFISMGLSVGAYFCEDIRSGLRSIPYGQQEASRAIGLSYLQTMRYVVLPQALRIALPPLVNHTVLLFKNTSLAMAVGATELMYAVQEIQNETFRTFDAYLVATIIYLAVTLGLMGAGVLIAKRYRIPAR</sequence>
<evidence type="ECO:0000256" key="7">
    <source>
        <dbReference type="ARBA" id="ARBA00023136"/>
    </source>
</evidence>
<dbReference type="NCBIfam" id="TIGR01726">
    <property type="entry name" value="HEQRo_perm_3TM"/>
    <property type="match status" value="1"/>
</dbReference>
<evidence type="ECO:0000256" key="1">
    <source>
        <dbReference type="ARBA" id="ARBA00004429"/>
    </source>
</evidence>
<comment type="caution">
    <text evidence="10">The sequence shown here is derived from an EMBL/GenBank/DDBJ whole genome shotgun (WGS) entry which is preliminary data.</text>
</comment>
<comment type="similarity">
    <text evidence="2">Belongs to the binding-protein-dependent transport system permease family. HisMQ subfamily.</text>
</comment>
<dbReference type="InterPro" id="IPR035906">
    <property type="entry name" value="MetI-like_sf"/>
</dbReference>
<evidence type="ECO:0000256" key="6">
    <source>
        <dbReference type="ARBA" id="ARBA00022989"/>
    </source>
</evidence>
<accession>A0ABW8ZUK2</accession>
<evidence type="ECO:0000313" key="10">
    <source>
        <dbReference type="EMBL" id="MFL9886480.1"/>
    </source>
</evidence>
<dbReference type="PROSITE" id="PS50928">
    <property type="entry name" value="ABC_TM1"/>
    <property type="match status" value="1"/>
</dbReference>
<evidence type="ECO:0000259" key="9">
    <source>
        <dbReference type="PROSITE" id="PS50928"/>
    </source>
</evidence>
<dbReference type="Proteomes" id="UP001629249">
    <property type="component" value="Unassembled WGS sequence"/>
</dbReference>
<keyword evidence="11" id="KW-1185">Reference proteome</keyword>
<evidence type="ECO:0000256" key="2">
    <source>
        <dbReference type="ARBA" id="ARBA00010072"/>
    </source>
</evidence>
<gene>
    <name evidence="10" type="ORF">PQR66_25795</name>
</gene>
<evidence type="ECO:0000256" key="5">
    <source>
        <dbReference type="ARBA" id="ARBA00022692"/>
    </source>
</evidence>
<dbReference type="PANTHER" id="PTHR30614:SF47">
    <property type="entry name" value="ABC TRANSPORTER PERMEASE"/>
    <property type="match status" value="1"/>
</dbReference>
<keyword evidence="5 8" id="KW-0812">Transmembrane</keyword>
<dbReference type="InterPro" id="IPR000515">
    <property type="entry name" value="MetI-like"/>
</dbReference>
<comment type="subcellular location">
    <subcellularLocation>
        <location evidence="1">Cell inner membrane</location>
        <topology evidence="1">Multi-pass membrane protein</topology>
    </subcellularLocation>
    <subcellularLocation>
        <location evidence="8">Cell membrane</location>
        <topology evidence="8">Multi-pass membrane protein</topology>
    </subcellularLocation>
</comment>
<keyword evidence="3 8" id="KW-0813">Transport</keyword>
<dbReference type="InterPro" id="IPR043429">
    <property type="entry name" value="ArtM/GltK/GlnP/TcyL/YhdX-like"/>
</dbReference>
<proteinExistence type="inferred from homology"/>
<keyword evidence="6 8" id="KW-1133">Transmembrane helix</keyword>
<evidence type="ECO:0000256" key="4">
    <source>
        <dbReference type="ARBA" id="ARBA00022475"/>
    </source>
</evidence>
<name>A0ABW8ZUK2_9BURK</name>
<evidence type="ECO:0000256" key="3">
    <source>
        <dbReference type="ARBA" id="ARBA00022448"/>
    </source>
</evidence>
<dbReference type="InterPro" id="IPR010065">
    <property type="entry name" value="AA_ABC_transptr_permease_3TM"/>
</dbReference>
<evidence type="ECO:0000313" key="11">
    <source>
        <dbReference type="Proteomes" id="UP001629249"/>
    </source>
</evidence>
<dbReference type="SUPFAM" id="SSF161098">
    <property type="entry name" value="MetI-like"/>
    <property type="match status" value="1"/>
</dbReference>
<feature type="transmembrane region" description="Helical" evidence="8">
    <location>
        <begin position="201"/>
        <end position="224"/>
    </location>
</feature>
<dbReference type="CDD" id="cd06261">
    <property type="entry name" value="TM_PBP2"/>
    <property type="match status" value="1"/>
</dbReference>
<keyword evidence="4" id="KW-1003">Cell membrane</keyword>
<feature type="domain" description="ABC transmembrane type-1" evidence="9">
    <location>
        <begin position="23"/>
        <end position="220"/>
    </location>
</feature>